<organism evidence="1 2">
    <name type="scientific">Hypholoma sublateritium (strain FD-334 SS-4)</name>
    <dbReference type="NCBI Taxonomy" id="945553"/>
    <lineage>
        <taxon>Eukaryota</taxon>
        <taxon>Fungi</taxon>
        <taxon>Dikarya</taxon>
        <taxon>Basidiomycota</taxon>
        <taxon>Agaricomycotina</taxon>
        <taxon>Agaricomycetes</taxon>
        <taxon>Agaricomycetidae</taxon>
        <taxon>Agaricales</taxon>
        <taxon>Agaricineae</taxon>
        <taxon>Strophariaceae</taxon>
        <taxon>Hypholoma</taxon>
    </lineage>
</organism>
<keyword evidence="2" id="KW-1185">Reference proteome</keyword>
<dbReference type="AlphaFoldDB" id="A0A0D2M7T6"/>
<reference evidence="2" key="1">
    <citation type="submission" date="2014-04" db="EMBL/GenBank/DDBJ databases">
        <title>Evolutionary Origins and Diversification of the Mycorrhizal Mutualists.</title>
        <authorList>
            <consortium name="DOE Joint Genome Institute"/>
            <consortium name="Mycorrhizal Genomics Consortium"/>
            <person name="Kohler A."/>
            <person name="Kuo A."/>
            <person name="Nagy L.G."/>
            <person name="Floudas D."/>
            <person name="Copeland A."/>
            <person name="Barry K.W."/>
            <person name="Cichocki N."/>
            <person name="Veneault-Fourrey C."/>
            <person name="LaButti K."/>
            <person name="Lindquist E.A."/>
            <person name="Lipzen A."/>
            <person name="Lundell T."/>
            <person name="Morin E."/>
            <person name="Murat C."/>
            <person name="Riley R."/>
            <person name="Ohm R."/>
            <person name="Sun H."/>
            <person name="Tunlid A."/>
            <person name="Henrissat B."/>
            <person name="Grigoriev I.V."/>
            <person name="Hibbett D.S."/>
            <person name="Martin F."/>
        </authorList>
    </citation>
    <scope>NUCLEOTIDE SEQUENCE [LARGE SCALE GENOMIC DNA]</scope>
    <source>
        <strain evidence="2">FD-334 SS-4</strain>
    </source>
</reference>
<evidence type="ECO:0000313" key="2">
    <source>
        <dbReference type="Proteomes" id="UP000054270"/>
    </source>
</evidence>
<sequence>MDLVSLPQASAGHNWHSPNTLWARCGCSLSFASTAWSCVAGKSATDQHGLYPRALKDALTTAYYPILIPMRMNWDMCCASGDT</sequence>
<dbReference type="EMBL" id="KN817579">
    <property type="protein sequence ID" value="KJA19308.1"/>
    <property type="molecule type" value="Genomic_DNA"/>
</dbReference>
<proteinExistence type="predicted"/>
<gene>
    <name evidence="1" type="ORF">HYPSUDRAFT_895221</name>
</gene>
<name>A0A0D2M7T6_HYPSF</name>
<protein>
    <submittedName>
        <fullName evidence="1">Uncharacterized protein</fullName>
    </submittedName>
</protein>
<accession>A0A0D2M7T6</accession>
<dbReference type="Proteomes" id="UP000054270">
    <property type="component" value="Unassembled WGS sequence"/>
</dbReference>
<evidence type="ECO:0000313" key="1">
    <source>
        <dbReference type="EMBL" id="KJA19308.1"/>
    </source>
</evidence>